<accession>A0A2T6AFM7</accession>
<name>A0A2T6AFM7_9FLAO</name>
<evidence type="ECO:0000256" key="4">
    <source>
        <dbReference type="ARBA" id="ARBA00023315"/>
    </source>
</evidence>
<dbReference type="PANTHER" id="PTHR23416:SF23">
    <property type="entry name" value="ACETYLTRANSFERASE C18B11.09C-RELATED"/>
    <property type="match status" value="1"/>
</dbReference>
<reference evidence="5 6" key="1">
    <citation type="submission" date="2018-04" db="EMBL/GenBank/DDBJ databases">
        <title>Genomic Encyclopedia of Archaeal and Bacterial Type Strains, Phase II (KMG-II): from individual species to whole genera.</title>
        <authorList>
            <person name="Goeker M."/>
        </authorList>
    </citation>
    <scope>NUCLEOTIDE SEQUENCE [LARGE SCALE GENOMIC DNA]</scope>
    <source>
        <strain evidence="5 6">DSM 23082</strain>
    </source>
</reference>
<dbReference type="InterPro" id="IPR011004">
    <property type="entry name" value="Trimer_LpxA-like_sf"/>
</dbReference>
<keyword evidence="6" id="KW-1185">Reference proteome</keyword>
<dbReference type="CDD" id="cd04647">
    <property type="entry name" value="LbH_MAT_like"/>
    <property type="match status" value="1"/>
</dbReference>
<evidence type="ECO:0000313" key="5">
    <source>
        <dbReference type="EMBL" id="PTX42623.1"/>
    </source>
</evidence>
<protein>
    <submittedName>
        <fullName evidence="5">Acetyltransferase-like isoleucine patch superfamily enzyme</fullName>
    </submittedName>
</protein>
<dbReference type="EMBL" id="QBKQ01000003">
    <property type="protein sequence ID" value="PTX42623.1"/>
    <property type="molecule type" value="Genomic_DNA"/>
</dbReference>
<dbReference type="SUPFAM" id="SSF51161">
    <property type="entry name" value="Trimeric LpxA-like enzymes"/>
    <property type="match status" value="1"/>
</dbReference>
<evidence type="ECO:0000313" key="6">
    <source>
        <dbReference type="Proteomes" id="UP000244174"/>
    </source>
</evidence>
<organism evidence="5 6">
    <name type="scientific">Christiangramia gaetbulicola</name>
    <dbReference type="NCBI Taxonomy" id="703340"/>
    <lineage>
        <taxon>Bacteria</taxon>
        <taxon>Pseudomonadati</taxon>
        <taxon>Bacteroidota</taxon>
        <taxon>Flavobacteriia</taxon>
        <taxon>Flavobacteriales</taxon>
        <taxon>Flavobacteriaceae</taxon>
        <taxon>Christiangramia</taxon>
    </lineage>
</organism>
<evidence type="ECO:0000256" key="2">
    <source>
        <dbReference type="ARBA" id="ARBA00022679"/>
    </source>
</evidence>
<sequence length="183" mass="20532">MKPIEIIRKIPTAIFLKARIILYFFLFKISKNWVILNRISIRLRPAIWKATGCKIGKNVSIGYDIYYDVHNANLITIEDDVWIASRSLILCHKRDLKLYYKNTRYNDLSYIKSPVVLKRGCVVGMASTIMPGVTVGEGAIVGAGSLVVKDVPAWTIATGNPAKVVKEIKEGELVNKPELEKVS</sequence>
<gene>
    <name evidence="5" type="ORF">C8P64_3053</name>
</gene>
<dbReference type="Pfam" id="PF00132">
    <property type="entry name" value="Hexapep"/>
    <property type="match status" value="1"/>
</dbReference>
<comment type="similarity">
    <text evidence="1">Belongs to the transferase hexapeptide repeat family.</text>
</comment>
<dbReference type="InterPro" id="IPR001451">
    <property type="entry name" value="Hexapep"/>
</dbReference>
<dbReference type="PANTHER" id="PTHR23416">
    <property type="entry name" value="SIALIC ACID SYNTHASE-RELATED"/>
    <property type="match status" value="1"/>
</dbReference>
<proteinExistence type="inferred from homology"/>
<keyword evidence="3" id="KW-0677">Repeat</keyword>
<dbReference type="AlphaFoldDB" id="A0A2T6AFM7"/>
<evidence type="ECO:0000256" key="1">
    <source>
        <dbReference type="ARBA" id="ARBA00007274"/>
    </source>
</evidence>
<dbReference type="InterPro" id="IPR018357">
    <property type="entry name" value="Hexapep_transf_CS"/>
</dbReference>
<dbReference type="RefSeq" id="WP_108172902.1">
    <property type="nucleotide sequence ID" value="NZ_QBKQ01000003.1"/>
</dbReference>
<dbReference type="OrthoDB" id="9812571at2"/>
<dbReference type="Proteomes" id="UP000244174">
    <property type="component" value="Unassembled WGS sequence"/>
</dbReference>
<dbReference type="Gene3D" id="2.160.10.10">
    <property type="entry name" value="Hexapeptide repeat proteins"/>
    <property type="match status" value="1"/>
</dbReference>
<comment type="caution">
    <text evidence="5">The sequence shown here is derived from an EMBL/GenBank/DDBJ whole genome shotgun (WGS) entry which is preliminary data.</text>
</comment>
<keyword evidence="4" id="KW-0012">Acyltransferase</keyword>
<dbReference type="GO" id="GO:0008374">
    <property type="term" value="F:O-acyltransferase activity"/>
    <property type="evidence" value="ECO:0007669"/>
    <property type="project" value="TreeGrafter"/>
</dbReference>
<evidence type="ECO:0000256" key="3">
    <source>
        <dbReference type="ARBA" id="ARBA00022737"/>
    </source>
</evidence>
<dbReference type="InterPro" id="IPR051159">
    <property type="entry name" value="Hexapeptide_acetyltransf"/>
</dbReference>
<dbReference type="PROSITE" id="PS00101">
    <property type="entry name" value="HEXAPEP_TRANSFERASES"/>
    <property type="match status" value="1"/>
</dbReference>
<keyword evidence="2 5" id="KW-0808">Transferase</keyword>